<feature type="region of interest" description="Disordered" evidence="7">
    <location>
        <begin position="1"/>
        <end position="39"/>
    </location>
</feature>
<dbReference type="EMBL" id="UIVT01000003">
    <property type="protein sequence ID" value="SVP93438.1"/>
    <property type="molecule type" value="Genomic_DNA"/>
</dbReference>
<feature type="domain" description="PRO8NT" evidence="8">
    <location>
        <begin position="315"/>
        <end position="464"/>
    </location>
</feature>
<feature type="compositionally biased region" description="Low complexity" evidence="7">
    <location>
        <begin position="650"/>
        <end position="669"/>
    </location>
</feature>
<dbReference type="Gene3D" id="3.40.140.10">
    <property type="entry name" value="Cytidine Deaminase, domain 2"/>
    <property type="match status" value="1"/>
</dbReference>
<feature type="domain" description="Pre-mRNA-processing-splicing factor 8 U6-snRNA-binding" evidence="11">
    <location>
        <begin position="1891"/>
        <end position="2048"/>
    </location>
</feature>
<feature type="compositionally biased region" description="Basic and acidic residues" evidence="7">
    <location>
        <begin position="215"/>
        <end position="251"/>
    </location>
</feature>
<dbReference type="GO" id="GO:0097157">
    <property type="term" value="F:pre-mRNA intronic binding"/>
    <property type="evidence" value="ECO:0007669"/>
    <property type="project" value="TreeGrafter"/>
</dbReference>
<feature type="domain" description="RNA recognition motif spliceosomal PrP8" evidence="13">
    <location>
        <begin position="1410"/>
        <end position="1500"/>
    </location>
</feature>
<keyword evidence="5" id="KW-0508">mRNA splicing</keyword>
<evidence type="ECO:0000256" key="2">
    <source>
        <dbReference type="ARBA" id="ARBA00022664"/>
    </source>
</evidence>
<dbReference type="FunFam" id="3.40.140.10:FF:000002">
    <property type="entry name" value="Pre-mRNA-processing-splicing factor 8"/>
    <property type="match status" value="1"/>
</dbReference>
<dbReference type="PANTHER" id="PTHR11140:SF0">
    <property type="entry name" value="PRE-MRNA-PROCESSING-SPLICING FACTOR 8"/>
    <property type="match status" value="1"/>
</dbReference>
<feature type="compositionally biased region" description="Low complexity" evidence="7">
    <location>
        <begin position="1373"/>
        <end position="1391"/>
    </location>
</feature>
<dbReference type="InterPro" id="IPR012592">
    <property type="entry name" value="PROCN"/>
</dbReference>
<dbReference type="GO" id="GO:0045292">
    <property type="term" value="P:mRNA cis splicing, via spliceosome"/>
    <property type="evidence" value="ECO:0007669"/>
    <property type="project" value="UniProtKB-ARBA"/>
</dbReference>
<feature type="compositionally biased region" description="Basic and acidic residues" evidence="7">
    <location>
        <begin position="670"/>
        <end position="736"/>
    </location>
</feature>
<sequence length="2757" mass="318911">MELDSKLESSPSEDSGQDSNINIENINQQNPNTQIPNINQISNTQLPNQQIPTTQIPNGNLPNLPFPNVNIPIINTSNIPMMPIQNTVPIPIPNPIPVPNMPIPNTIPVPMPNMPIPNPIPMIPIPNPMGNPMGNPNPIPMMNPMSDPIPNTMPNPIPNPMMNPLMNMLPTNIIPNMPIMPPPGFNNINQTTTDTTAKGKGATSGKGSGTKSTKGKKDTNGKNTKDTKETTAKSKDSDTSDTKDSADKSNDTVEGEEGDAVGPSTVTDVTVENDMEVRFHFGDFERLQEKARKWQKLNTRKFSKPVSSVSNLSMQMPPEHVRKVIRDHGDMSSRRYRYDKRVYLGALKYVPHAVYKLLENMPMPWEQVRNVQALYHVTGAITFVDEIPWVVDPIFLAQWGTMWIMMRREKRDRRHFKRMRFPPFDDEEPPIDYGENILDLEPLEAIQMQLDPEEDQSVIEWFYDHKPLQYNRKHINGTSYRRWFLTLEQMAVLFRLASQLFSDILDDNYFYLFNLKAFYTAKALNTAIPGGPKFEPLYRDIDEDEDWNEFNDISKLIIRQQIRTEYKIAFPYLYNSRPRKVAMTNYHTKLCSYIRHEDPDLPIFHYDPIINPIPSYTIQYNYVSSMGIKGSRLDGKGGMGTSDKSTSGKEVNGMNGLNGVELNGVNGVMKEYKERDRDRDRDRERRRDRRSNSRERHRDRDRSRRRDRDRRSNSRDKSTRDKSTRNKITKDKENKNDVTTNGKGANSTAIECTMGKGANKVAPFGASTEETSLGEPHSVTEEYKLNGIKPLLTRIELETERTGNGISLYWAPHPFNKRSGMCRRAIDLPIVNTWYREHVPKEYPVKVRVSYQKLLKGWVISNLHAKKPKGMKKRRLFKVFRGTKFFQSTELDWVEVGLQVCRQGYNMLNLLIHRKNLNYLHLDYNFNLKPVKTLTTKERKKSRFGNAFHLCREILRLTKLVVDSHVQYRLGNVDAYQLADGLQYIFSHVGQLTGMYRYKYRLMRQVRMCKDLKHLIYYRFNTGPVGKGPGCGFWICGWRVWCFFLRGILPLLERWLGNLLARQFEGRVTKGVAKTVTKQRVESHFDLELRAAVMHDILDMMPEGIRASKSRTILQHLSEAWRCWKANIPWKVPQLPSPIENMILRYVKLKADWWTNACYYNRERIKRGATVDKTVCRKNLGRLTRLYLKAEHERQYNYLKDGPYLTGEEAVAIYTTAVHWLESRKFVHIPFPPLNYKHDTKILILSLEQLKEPYASKGRLNQSQREELGLIEQAYDNPHECLSRIKRHLLTQRAFKEVTIEFFDMYSHLIPVYDIDPLEKITDAYLNQYLWYEADNRKLFPNWVKPSDSEPPPLLVYKICQGINNFTSIWETNEPNGPNGPNGPNNGPNESNNGPAYLVLLSTKYDKVYEKVDLTLLNRLLRLIVDHNIADYITAKNNVSISFKDMSHINSFGFIRGLQFSPFVFMYYSLVLDLLLLGLGRATEIAGPYNSENEFLTFPSTEIELKHPIRMFMRFIDEIYILFKFNSEEARQLVQRYLTENPDPNNENVVGYNNKNCWPKDCRMRLMKHDVNLGRAAFWEMQSRLPRSITTLEWSDSFVSVYSKDNPNLLFSLCGFEIRIIKFRTGDNINSSTMSGTMSGSMSGNNMGTTGNTGGTVLKESSWRLQNMKTKELSAIAYLRVSNESMSIFENRIRQILMSSGSTTFTKIANKWNTALISLMTYFREATIHTNELLDLLVKCENKIQTRIKIGLNSKMPSRFPPVVFYSPKELGGLGMLSMGHILIPQSDLRFSKQTDVGITHFRSGMSHEDDQLIPNLYRYIQTWESEFIESQRVWAEYALKRQEAQQQNRRLTLEDLEDSWDRGIPRINTLFQKDRHTLAYDKGWRVTLYFRKYQVLRFNPFWWTHQRHDGKLWNLNNYRTDMIQALGGVEAILEHTLFKGTYFSTWEGLFWEKASGFEESMKYKKLTNAQRSGLTQIPNRRFTLWWSPTINRANVYVGFQVQLDLTGIFMHGKLPTLKISLIQIFRAHLWQKIHESLVMDLCQVLDMELDSLEIETVQKETIHPRKSYKMNSSCADILLTSSYKWKFGKPSLLTDTSPIEKLENGTKYWIDVQLRWGDYDSHDIERYSRSKFLDYTGDSMSIYPCPTGCLIAVDLAYNLHSGYGYWFEGMRELMVRAMNKIMKANPALFVLRERIRKSLQLYSSEPTEPYLSSQNMGELFGSQTIWFVDDTNVYRVTIHKTFEGNLTTKPVNGAIFIFNPKTGQLFLKVIHTSVWAGQKRLSQLSKWKTAEEVVALIRSLPVEEQPKQIIVTRRGMLDPLEVHLVDFPNIVIKGSELQLPYQSIMKLEKFGDLILRATQPEMVLFNLYDDWLKSISSYTAFSRLILILRAIHVNTERAKCILKPNKTTITLPHHVWPNLTDNEWINVEIALKDLILADYAKRNSVTVTSLTQTEIRDIILGMEIMPPDVQRQQIEENIEVGPKSVTTKTVNVHGEEIVVTTQSPHEQQVFASKTDWRNRCLASGTLHLRAKHIYVVPVESEQVIVLPNNLIKKLISIADLRTQVGAYLYSKVEKNEHTVYSIVCMVLVPQVGTHKTIVLPKLKPEHEALSELVPIGWIFTRPNEGEIEQQTLEMHQKMINDFGWDPTAVMTTCTFTPGSCAISARRLVNALEKPQNLQLEKVQVLVSDTFKGFFLVPVDGAWNYNFMGAKHSPHMNFQLQIEVPKPFYDPIHRPLHFIQFAHTSQEKIFEDDDPLS</sequence>
<dbReference type="Pfam" id="PF08084">
    <property type="entry name" value="PROCT"/>
    <property type="match status" value="1"/>
</dbReference>
<feature type="region of interest" description="Disordered" evidence="7">
    <location>
        <begin position="180"/>
        <end position="269"/>
    </location>
</feature>
<evidence type="ECO:0000313" key="16">
    <source>
        <dbReference type="EMBL" id="SVP93438.1"/>
    </source>
</evidence>
<evidence type="ECO:0000259" key="10">
    <source>
        <dbReference type="Pfam" id="PF08084"/>
    </source>
</evidence>
<dbReference type="CDD" id="cd13838">
    <property type="entry name" value="RNase_H_like_Prp8_IV"/>
    <property type="match status" value="1"/>
</dbReference>
<evidence type="ECO:0000256" key="6">
    <source>
        <dbReference type="ARBA" id="ARBA00023242"/>
    </source>
</evidence>
<dbReference type="Gene3D" id="3.90.1570.40">
    <property type="match status" value="1"/>
</dbReference>
<feature type="region of interest" description="Disordered" evidence="7">
    <location>
        <begin position="631"/>
        <end position="749"/>
    </location>
</feature>
<evidence type="ECO:0000256" key="5">
    <source>
        <dbReference type="ARBA" id="ARBA00023187"/>
    </source>
</evidence>
<organism evidence="15">
    <name type="scientific">Theileria annulata</name>
    <dbReference type="NCBI Taxonomy" id="5874"/>
    <lineage>
        <taxon>Eukaryota</taxon>
        <taxon>Sar</taxon>
        <taxon>Alveolata</taxon>
        <taxon>Apicomplexa</taxon>
        <taxon>Aconoidasida</taxon>
        <taxon>Piroplasmida</taxon>
        <taxon>Theileriidae</taxon>
        <taxon>Theileria</taxon>
    </lineage>
</organism>
<dbReference type="FunFam" id="3.90.1570.40:FF:000001">
    <property type="entry name" value="Pre-mRNA-processing-splicing factor 8"/>
    <property type="match status" value="1"/>
</dbReference>
<evidence type="ECO:0000256" key="1">
    <source>
        <dbReference type="ARBA" id="ARBA00004123"/>
    </source>
</evidence>
<keyword evidence="4" id="KW-0694">RNA-binding</keyword>
<dbReference type="InterPro" id="IPR012591">
    <property type="entry name" value="PRO8NT"/>
</dbReference>
<dbReference type="FunFam" id="1.20.80.40:FF:000001">
    <property type="entry name" value="Pre-mRNA-processing-splicing factor 8"/>
    <property type="match status" value="1"/>
</dbReference>
<dbReference type="GO" id="GO:0000393">
    <property type="term" value="P:spliceosomal conformational changes to generate catalytic conformation"/>
    <property type="evidence" value="ECO:0007669"/>
    <property type="project" value="UniProtKB-ARBA"/>
</dbReference>
<dbReference type="Pfam" id="PF10597">
    <property type="entry name" value="U5_2-snRNA_bdg"/>
    <property type="match status" value="1"/>
</dbReference>
<keyword evidence="2" id="KW-0507">mRNA processing</keyword>
<feature type="region of interest" description="Disordered" evidence="7">
    <location>
        <begin position="1371"/>
        <end position="1391"/>
    </location>
</feature>
<dbReference type="InterPro" id="IPR043172">
    <property type="entry name" value="Prp8_domainIV_palm"/>
</dbReference>
<dbReference type="InterPro" id="IPR021983">
    <property type="entry name" value="PRP8_domainIV"/>
</dbReference>
<keyword evidence="6" id="KW-0539">Nucleus</keyword>
<dbReference type="InterPro" id="IPR012984">
    <property type="entry name" value="PROCT"/>
</dbReference>
<feature type="compositionally biased region" description="Polar residues" evidence="7">
    <location>
        <begin position="737"/>
        <end position="749"/>
    </location>
</feature>
<dbReference type="Gene3D" id="3.30.43.40">
    <property type="entry name" value="Pre-mRNA-processing-splicing factor 8, U5-snRNA-binding domain"/>
    <property type="match status" value="1"/>
</dbReference>
<feature type="domain" description="PROCN" evidence="9">
    <location>
        <begin position="800"/>
        <end position="1205"/>
    </location>
</feature>
<dbReference type="Pfam" id="PF10598">
    <property type="entry name" value="RRM_4"/>
    <property type="match status" value="1"/>
</dbReference>
<feature type="domain" description="PRP8" evidence="14">
    <location>
        <begin position="2209"/>
        <end position="2437"/>
    </location>
</feature>
<dbReference type="Gene3D" id="1.20.80.40">
    <property type="match status" value="1"/>
</dbReference>
<evidence type="ECO:0000313" key="15">
    <source>
        <dbReference type="EMBL" id="SVP92634.1"/>
    </source>
</evidence>
<dbReference type="InterPro" id="IPR043173">
    <property type="entry name" value="Prp8_domainIV_fingers"/>
</dbReference>
<dbReference type="GO" id="GO:0000244">
    <property type="term" value="P:spliceosomal tri-snRNP complex assembly"/>
    <property type="evidence" value="ECO:0007669"/>
    <property type="project" value="TreeGrafter"/>
</dbReference>
<evidence type="ECO:0000256" key="7">
    <source>
        <dbReference type="SAM" id="MobiDB-lite"/>
    </source>
</evidence>
<dbReference type="GO" id="GO:0071013">
    <property type="term" value="C:catalytic step 2 spliceosome"/>
    <property type="evidence" value="ECO:0007669"/>
    <property type="project" value="TreeGrafter"/>
</dbReference>
<dbReference type="Pfam" id="PF10596">
    <property type="entry name" value="U6-snRNA_bdg"/>
    <property type="match status" value="1"/>
</dbReference>
<proteinExistence type="predicted"/>
<evidence type="ECO:0000259" key="8">
    <source>
        <dbReference type="Pfam" id="PF08082"/>
    </source>
</evidence>
<dbReference type="PANTHER" id="PTHR11140">
    <property type="entry name" value="PRE-MRNA SPLICING FACTOR PRP8"/>
    <property type="match status" value="1"/>
</dbReference>
<evidence type="ECO:0000259" key="11">
    <source>
        <dbReference type="Pfam" id="PF10596"/>
    </source>
</evidence>
<keyword evidence="3" id="KW-0747">Spliceosome</keyword>
<dbReference type="VEuPathDB" id="PiroplasmaDB:TA03780"/>
<dbReference type="InterPro" id="IPR019582">
    <property type="entry name" value="RRM_spliceosomal_PrP8"/>
</dbReference>
<dbReference type="EMBL" id="UIVS01000003">
    <property type="protein sequence ID" value="SVP92634.1"/>
    <property type="molecule type" value="Genomic_DNA"/>
</dbReference>
<gene>
    <name evidence="16" type="ORF">TAT_000243100</name>
    <name evidence="15" type="ORF">TAV_000243200</name>
</gene>
<dbReference type="SUPFAM" id="SSF53098">
    <property type="entry name" value="Ribonuclease H-like"/>
    <property type="match status" value="2"/>
</dbReference>
<dbReference type="InterPro" id="IPR019580">
    <property type="entry name" value="Prp8_U6-snRNA-bd"/>
</dbReference>
<dbReference type="GO" id="GO:0017070">
    <property type="term" value="F:U6 snRNA binding"/>
    <property type="evidence" value="ECO:0007669"/>
    <property type="project" value="InterPro"/>
</dbReference>
<dbReference type="Pfam" id="PF12134">
    <property type="entry name" value="PRP8_domainIV"/>
    <property type="match status" value="1"/>
</dbReference>
<dbReference type="InterPro" id="IPR027652">
    <property type="entry name" value="PRP8"/>
</dbReference>
<dbReference type="Pfam" id="PF08083">
    <property type="entry name" value="PROCN"/>
    <property type="match status" value="1"/>
</dbReference>
<dbReference type="GO" id="GO:0005682">
    <property type="term" value="C:U5 snRNP"/>
    <property type="evidence" value="ECO:0007669"/>
    <property type="project" value="UniProtKB-ARBA"/>
</dbReference>
<evidence type="ECO:0000259" key="14">
    <source>
        <dbReference type="Pfam" id="PF12134"/>
    </source>
</evidence>
<dbReference type="CDD" id="cd08056">
    <property type="entry name" value="MPN_PRP8"/>
    <property type="match status" value="1"/>
</dbReference>
<evidence type="ECO:0000256" key="3">
    <source>
        <dbReference type="ARBA" id="ARBA00022728"/>
    </source>
</evidence>
<protein>
    <submittedName>
        <fullName evidence="15">Splicing factor (PRP8 homologue), putative</fullName>
    </submittedName>
</protein>
<dbReference type="InterPro" id="IPR019581">
    <property type="entry name" value="Prp8_U5-snRNA-bd"/>
</dbReference>
<feature type="compositionally biased region" description="Polar residues" evidence="7">
    <location>
        <begin position="8"/>
        <end position="18"/>
    </location>
</feature>
<evidence type="ECO:0000259" key="9">
    <source>
        <dbReference type="Pfam" id="PF08083"/>
    </source>
</evidence>
<evidence type="ECO:0000259" key="13">
    <source>
        <dbReference type="Pfam" id="PF10598"/>
    </source>
</evidence>
<dbReference type="Pfam" id="PF08082">
    <property type="entry name" value="PRO8NT"/>
    <property type="match status" value="1"/>
</dbReference>
<reference evidence="15" key="1">
    <citation type="submission" date="2018-07" db="EMBL/GenBank/DDBJ databases">
        <authorList>
            <person name="Quirk P.G."/>
            <person name="Krulwich T.A."/>
        </authorList>
    </citation>
    <scope>NUCLEOTIDE SEQUENCE</scope>
    <source>
        <strain evidence="15">Anand</strain>
    </source>
</reference>
<dbReference type="GO" id="GO:0000974">
    <property type="term" value="C:Prp19 complex"/>
    <property type="evidence" value="ECO:0007669"/>
    <property type="project" value="UniProtKB-ARBA"/>
</dbReference>
<feature type="domain" description="Pre-mRNA-processing-splicing factor 8 U5-snRNA-binding" evidence="12">
    <location>
        <begin position="1686"/>
        <end position="1821"/>
    </location>
</feature>
<dbReference type="GO" id="GO:0030619">
    <property type="term" value="F:U1 snRNA binding"/>
    <property type="evidence" value="ECO:0007669"/>
    <property type="project" value="TreeGrafter"/>
</dbReference>
<feature type="compositionally biased region" description="Low complexity" evidence="7">
    <location>
        <begin position="185"/>
        <end position="201"/>
    </location>
</feature>
<dbReference type="InterPro" id="IPR012337">
    <property type="entry name" value="RNaseH-like_sf"/>
</dbReference>
<dbReference type="Gene3D" id="3.30.420.230">
    <property type="match status" value="1"/>
</dbReference>
<evidence type="ECO:0000259" key="12">
    <source>
        <dbReference type="Pfam" id="PF10597"/>
    </source>
</evidence>
<dbReference type="InterPro" id="IPR042516">
    <property type="entry name" value="Prp8_U5-snRNA-bd_sf"/>
</dbReference>
<evidence type="ECO:0000256" key="4">
    <source>
        <dbReference type="ARBA" id="ARBA00022884"/>
    </source>
</evidence>
<feature type="domain" description="PROCT" evidence="10">
    <location>
        <begin position="2678"/>
        <end position="2749"/>
    </location>
</feature>
<dbReference type="GO" id="GO:0030620">
    <property type="term" value="F:U2 snRNA binding"/>
    <property type="evidence" value="ECO:0007669"/>
    <property type="project" value="TreeGrafter"/>
</dbReference>
<comment type="subcellular location">
    <subcellularLocation>
        <location evidence="1">Nucleus</location>
    </subcellularLocation>
</comment>
<accession>A0A3B0MRW3</accession>
<feature type="compositionally biased region" description="Low complexity" evidence="7">
    <location>
        <begin position="19"/>
        <end position="39"/>
    </location>
</feature>
<name>A0A3B0MRW3_THEAN</name>
<dbReference type="FunFam" id="3.30.420.230:FF:000001">
    <property type="entry name" value="Pre-mRNA-processing-splicing factor 8"/>
    <property type="match status" value="1"/>
</dbReference>
<dbReference type="GO" id="GO:0030623">
    <property type="term" value="F:U5 snRNA binding"/>
    <property type="evidence" value="ECO:0007669"/>
    <property type="project" value="InterPro"/>
</dbReference>